<feature type="transmembrane region" description="Helical" evidence="9">
    <location>
        <begin position="290"/>
        <end position="310"/>
    </location>
</feature>
<feature type="transmembrane region" description="Helical" evidence="9">
    <location>
        <begin position="99"/>
        <end position="117"/>
    </location>
</feature>
<dbReference type="eggNOG" id="KOG0254">
    <property type="taxonomic scope" value="Eukaryota"/>
</dbReference>
<feature type="transmembrane region" description="Helical" evidence="9">
    <location>
        <begin position="330"/>
        <end position="352"/>
    </location>
</feature>
<keyword evidence="6 9" id="KW-1133">Transmembrane helix</keyword>
<feature type="transmembrane region" description="Helical" evidence="9">
    <location>
        <begin position="61"/>
        <end position="87"/>
    </location>
</feature>
<dbReference type="PANTHER" id="PTHR23501:SF199">
    <property type="entry name" value="MFS EFFLUX TRANSPORTER INPD-RELATED"/>
    <property type="match status" value="1"/>
</dbReference>
<evidence type="ECO:0000256" key="6">
    <source>
        <dbReference type="ARBA" id="ARBA00022989"/>
    </source>
</evidence>
<dbReference type="SUPFAM" id="SSF103473">
    <property type="entry name" value="MFS general substrate transporter"/>
    <property type="match status" value="1"/>
</dbReference>
<feature type="domain" description="Major facilitator superfamily (MFS) profile" evidence="10">
    <location>
        <begin position="64"/>
        <end position="558"/>
    </location>
</feature>
<dbReference type="EMBL" id="AHHD01000609">
    <property type="protein sequence ID" value="EKG09595.1"/>
    <property type="molecule type" value="Genomic_DNA"/>
</dbReference>
<evidence type="ECO:0000259" key="10">
    <source>
        <dbReference type="PROSITE" id="PS50850"/>
    </source>
</evidence>
<evidence type="ECO:0000256" key="3">
    <source>
        <dbReference type="ARBA" id="ARBA00022448"/>
    </source>
</evidence>
<protein>
    <submittedName>
        <fullName evidence="11">Tetracycline resistance protein TetB/drug resistance transporter</fullName>
    </submittedName>
</protein>
<dbReference type="OrthoDB" id="10021397at2759"/>
<dbReference type="VEuPathDB" id="FungiDB:MPH_13349"/>
<dbReference type="GO" id="GO:0022857">
    <property type="term" value="F:transmembrane transporter activity"/>
    <property type="evidence" value="ECO:0007669"/>
    <property type="project" value="InterPro"/>
</dbReference>
<evidence type="ECO:0000256" key="4">
    <source>
        <dbReference type="ARBA" id="ARBA00022475"/>
    </source>
</evidence>
<dbReference type="InterPro" id="IPR020846">
    <property type="entry name" value="MFS_dom"/>
</dbReference>
<keyword evidence="3" id="KW-0813">Transport</keyword>
<dbReference type="GO" id="GO:0005886">
    <property type="term" value="C:plasma membrane"/>
    <property type="evidence" value="ECO:0007669"/>
    <property type="project" value="UniProtKB-SubCell"/>
</dbReference>
<dbReference type="STRING" id="1126212.K2RYV3"/>
<evidence type="ECO:0000256" key="7">
    <source>
        <dbReference type="ARBA" id="ARBA00023136"/>
    </source>
</evidence>
<dbReference type="Proteomes" id="UP000007129">
    <property type="component" value="Unassembled WGS sequence"/>
</dbReference>
<keyword evidence="5 9" id="KW-0812">Transmembrane</keyword>
<proteinExistence type="inferred from homology"/>
<feature type="transmembrane region" description="Helical" evidence="9">
    <location>
        <begin position="364"/>
        <end position="385"/>
    </location>
</feature>
<keyword evidence="8" id="KW-0325">Glycoprotein</keyword>
<feature type="transmembrane region" description="Helical" evidence="9">
    <location>
        <begin position="535"/>
        <end position="554"/>
    </location>
</feature>
<feature type="transmembrane region" description="Helical" evidence="9">
    <location>
        <begin position="187"/>
        <end position="207"/>
    </location>
</feature>
<feature type="transmembrane region" description="Helical" evidence="9">
    <location>
        <begin position="259"/>
        <end position="278"/>
    </location>
</feature>
<comment type="caution">
    <text evidence="11">The sequence shown here is derived from an EMBL/GenBank/DDBJ whole genome shotgun (WGS) entry which is preliminary data.</text>
</comment>
<evidence type="ECO:0000313" key="11">
    <source>
        <dbReference type="EMBL" id="EKG09595.1"/>
    </source>
</evidence>
<comment type="subcellular location">
    <subcellularLocation>
        <location evidence="1">Cell membrane</location>
        <topology evidence="1">Multi-pass membrane protein</topology>
    </subcellularLocation>
</comment>
<dbReference type="FunFam" id="1.20.1250.20:FF:000196">
    <property type="entry name" value="MFS toxin efflux pump (AflT)"/>
    <property type="match status" value="1"/>
</dbReference>
<dbReference type="FunCoup" id="K2RYV3">
    <property type="interactions" value="57"/>
</dbReference>
<feature type="transmembrane region" description="Helical" evidence="9">
    <location>
        <begin position="154"/>
        <end position="175"/>
    </location>
</feature>
<feature type="transmembrane region" description="Helical" evidence="9">
    <location>
        <begin position="392"/>
        <end position="412"/>
    </location>
</feature>
<evidence type="ECO:0000313" key="12">
    <source>
        <dbReference type="Proteomes" id="UP000007129"/>
    </source>
</evidence>
<evidence type="ECO:0000256" key="5">
    <source>
        <dbReference type="ARBA" id="ARBA00022692"/>
    </source>
</evidence>
<dbReference type="HOGENOM" id="CLU_000960_22_1_1"/>
<feature type="transmembrane region" description="Helical" evidence="9">
    <location>
        <begin position="219"/>
        <end position="238"/>
    </location>
</feature>
<dbReference type="PROSITE" id="PS50850">
    <property type="entry name" value="MFS"/>
    <property type="match status" value="1"/>
</dbReference>
<dbReference type="InterPro" id="IPR036259">
    <property type="entry name" value="MFS_trans_sf"/>
</dbReference>
<dbReference type="CDD" id="cd17502">
    <property type="entry name" value="MFS_Azr1_MDR_like"/>
    <property type="match status" value="1"/>
</dbReference>
<evidence type="ECO:0000256" key="8">
    <source>
        <dbReference type="ARBA" id="ARBA00023180"/>
    </source>
</evidence>
<dbReference type="InterPro" id="IPR011701">
    <property type="entry name" value="MFS"/>
</dbReference>
<dbReference type="PRINTS" id="PR01036">
    <property type="entry name" value="TCRTETB"/>
</dbReference>
<gene>
    <name evidence="11" type="ORF">MPH_13349</name>
</gene>
<name>K2RYV3_MACPH</name>
<dbReference type="Pfam" id="PF07690">
    <property type="entry name" value="MFS_1"/>
    <property type="match status" value="1"/>
</dbReference>
<dbReference type="FunFam" id="1.20.1720.10:FF:000012">
    <property type="entry name" value="MFS toxin efflux pump (AflT)"/>
    <property type="match status" value="1"/>
</dbReference>
<dbReference type="Gene3D" id="1.20.1250.20">
    <property type="entry name" value="MFS general substrate transporter like domains"/>
    <property type="match status" value="1"/>
</dbReference>
<keyword evidence="4" id="KW-1003">Cell membrane</keyword>
<comment type="similarity">
    <text evidence="2">Belongs to the major facilitator superfamily. TCR/Tet family.</text>
</comment>
<evidence type="ECO:0000256" key="1">
    <source>
        <dbReference type="ARBA" id="ARBA00004651"/>
    </source>
</evidence>
<evidence type="ECO:0000256" key="9">
    <source>
        <dbReference type="SAM" id="Phobius"/>
    </source>
</evidence>
<dbReference type="PANTHER" id="PTHR23501">
    <property type="entry name" value="MAJOR FACILITATOR SUPERFAMILY"/>
    <property type="match status" value="1"/>
</dbReference>
<sequence>MVFTKRSLTTEHDICTRSNISDSTVLPSNCHPGNSMEMLRLQDPYLEVQEEQEHYPTGMKLALITIALCLAAFCTALDNTIIATAIPKITDNFKAIEDVGWYGSAYLLTTCAFQLVYGKLYTFFPIKLIYVFALLLFEIGSFVCGIAPTSSVLIVGRAIAGLGAAGLFSGAVLIISKTVPLETRPVYTGLIGATYGIASVVGPLLGGAFTDNLSWRWCFYINLPFGAVTIVFIVLFFTSSRVERVQDRGWKRILQELDLYGTGVLIPAVVTLLLALQWGGSSYEWRSWRVILLFSMSGLLTIGFIGVQLWKQEQATVPPRILRMRTVWSAAWFGAMLGASFFVLTYYLPIWFQAIKGASAVKSGIMNIPMILALVVCSTLAGASVTITGHYVTFMIFSSVLMAIGAGLLTTLQSDTKHPRWIGYQVTFGTGVGLGMQQTLVAVQAGLPAADIPIGTAVVVFSQTLGGAVFISVGQTVFTNQLTKNIAADISEAGARFQATVLTTGAAELQHTLKAVYPQFLEKALKAYNDSLTQTWIVCVALAVLSILGAASVPSNSVKRQARRG</sequence>
<keyword evidence="7 9" id="KW-0472">Membrane</keyword>
<dbReference type="AlphaFoldDB" id="K2RYV3"/>
<dbReference type="Gene3D" id="1.20.1720.10">
    <property type="entry name" value="Multidrug resistance protein D"/>
    <property type="match status" value="1"/>
</dbReference>
<dbReference type="FunFam" id="1.20.1250.20:FF:000489">
    <property type="entry name" value="MFS general substrate transporter"/>
    <property type="match status" value="1"/>
</dbReference>
<reference evidence="11 12" key="1">
    <citation type="journal article" date="2012" name="BMC Genomics">
        <title>Tools to kill: Genome of one of the most destructive plant pathogenic fungi Macrophomina phaseolina.</title>
        <authorList>
            <person name="Islam M.S."/>
            <person name="Haque M.S."/>
            <person name="Islam M.M."/>
            <person name="Emdad E.M."/>
            <person name="Halim A."/>
            <person name="Hossen Q.M.M."/>
            <person name="Hossain M.Z."/>
            <person name="Ahmed B."/>
            <person name="Rahim S."/>
            <person name="Rahman M.S."/>
            <person name="Alam M.M."/>
            <person name="Hou S."/>
            <person name="Wan X."/>
            <person name="Saito J.A."/>
            <person name="Alam M."/>
        </authorList>
    </citation>
    <scope>NUCLEOTIDE SEQUENCE [LARGE SCALE GENOMIC DNA]</scope>
    <source>
        <strain evidence="11 12">MS6</strain>
    </source>
</reference>
<dbReference type="InParanoid" id="K2RYV3"/>
<evidence type="ECO:0000256" key="2">
    <source>
        <dbReference type="ARBA" id="ARBA00007520"/>
    </source>
</evidence>
<organism evidence="11 12">
    <name type="scientific">Macrophomina phaseolina (strain MS6)</name>
    <name type="common">Charcoal rot fungus</name>
    <dbReference type="NCBI Taxonomy" id="1126212"/>
    <lineage>
        <taxon>Eukaryota</taxon>
        <taxon>Fungi</taxon>
        <taxon>Dikarya</taxon>
        <taxon>Ascomycota</taxon>
        <taxon>Pezizomycotina</taxon>
        <taxon>Dothideomycetes</taxon>
        <taxon>Dothideomycetes incertae sedis</taxon>
        <taxon>Botryosphaeriales</taxon>
        <taxon>Botryosphaeriaceae</taxon>
        <taxon>Macrophomina</taxon>
    </lineage>
</organism>
<feature type="transmembrane region" description="Helical" evidence="9">
    <location>
        <begin position="129"/>
        <end position="148"/>
    </location>
</feature>
<accession>K2RYV3</accession>